<dbReference type="InterPro" id="IPR016939">
    <property type="entry name" value="Ribosomal_mS23_fun"/>
</dbReference>
<dbReference type="GO" id="GO:0003735">
    <property type="term" value="F:structural constituent of ribosome"/>
    <property type="evidence" value="ECO:0007669"/>
    <property type="project" value="InterPro"/>
</dbReference>
<evidence type="ECO:0000313" key="9">
    <source>
        <dbReference type="EMBL" id="KZT53780.1"/>
    </source>
</evidence>
<keyword evidence="3" id="KW-0689">Ribosomal protein</keyword>
<name>A0A165DY48_9BASI</name>
<evidence type="ECO:0000256" key="5">
    <source>
        <dbReference type="ARBA" id="ARBA00023274"/>
    </source>
</evidence>
<comment type="subcellular location">
    <subcellularLocation>
        <location evidence="1">Mitochondrion</location>
    </subcellularLocation>
</comment>
<dbReference type="STRING" id="1353952.A0A165DY48"/>
<evidence type="ECO:0000256" key="6">
    <source>
        <dbReference type="ARBA" id="ARBA00035137"/>
    </source>
</evidence>
<evidence type="ECO:0000256" key="1">
    <source>
        <dbReference type="ARBA" id="ARBA00004173"/>
    </source>
</evidence>
<evidence type="ECO:0000256" key="7">
    <source>
        <dbReference type="ARBA" id="ARBA00035421"/>
    </source>
</evidence>
<dbReference type="Proteomes" id="UP000076842">
    <property type="component" value="Unassembled WGS sequence"/>
</dbReference>
<dbReference type="OrthoDB" id="5542239at2759"/>
<dbReference type="AlphaFoldDB" id="A0A165DY48"/>
<dbReference type="Pfam" id="PF13741">
    <property type="entry name" value="MRP-S25"/>
    <property type="match status" value="1"/>
</dbReference>
<protein>
    <recommendedName>
        <fullName evidence="6">Small ribosomal subunit protein mS23</fullName>
    </recommendedName>
    <alternativeName>
        <fullName evidence="7">37S ribosomal protein S25, mitochondrial</fullName>
    </alternativeName>
</protein>
<proteinExistence type="inferred from homology"/>
<evidence type="ECO:0000313" key="10">
    <source>
        <dbReference type="Proteomes" id="UP000076842"/>
    </source>
</evidence>
<feature type="region of interest" description="Disordered" evidence="8">
    <location>
        <begin position="268"/>
        <end position="298"/>
    </location>
</feature>
<feature type="compositionally biased region" description="Basic and acidic residues" evidence="8">
    <location>
        <begin position="268"/>
        <end position="279"/>
    </location>
</feature>
<dbReference type="EMBL" id="KV424029">
    <property type="protein sequence ID" value="KZT53780.1"/>
    <property type="molecule type" value="Genomic_DNA"/>
</dbReference>
<keyword evidence="4" id="KW-0496">Mitochondrion</keyword>
<keyword evidence="5" id="KW-0687">Ribonucleoprotein</keyword>
<feature type="compositionally biased region" description="Basic and acidic residues" evidence="8">
    <location>
        <begin position="289"/>
        <end position="298"/>
    </location>
</feature>
<comment type="similarity">
    <text evidence="2">Belongs to the mitochondrion-specific ribosomal protein mS23 family.</text>
</comment>
<gene>
    <name evidence="9" type="ORF">CALCODRAFT_500727</name>
</gene>
<dbReference type="FunCoup" id="A0A165DY48">
    <property type="interactions" value="222"/>
</dbReference>
<evidence type="ECO:0000256" key="4">
    <source>
        <dbReference type="ARBA" id="ARBA00023128"/>
    </source>
</evidence>
<dbReference type="PANTHER" id="PTHR37799">
    <property type="entry name" value="37S RIBOSOMAL PROTEIN S25, MITOCHONDRIAL"/>
    <property type="match status" value="1"/>
</dbReference>
<dbReference type="InParanoid" id="A0A165DY48"/>
<keyword evidence="10" id="KW-1185">Reference proteome</keyword>
<evidence type="ECO:0000256" key="2">
    <source>
        <dbReference type="ARBA" id="ARBA00009864"/>
    </source>
</evidence>
<reference evidence="9 10" key="1">
    <citation type="journal article" date="2016" name="Mol. Biol. Evol.">
        <title>Comparative Genomics of Early-Diverging Mushroom-Forming Fungi Provides Insights into the Origins of Lignocellulose Decay Capabilities.</title>
        <authorList>
            <person name="Nagy L.G."/>
            <person name="Riley R."/>
            <person name="Tritt A."/>
            <person name="Adam C."/>
            <person name="Daum C."/>
            <person name="Floudas D."/>
            <person name="Sun H."/>
            <person name="Yadav J.S."/>
            <person name="Pangilinan J."/>
            <person name="Larsson K.H."/>
            <person name="Matsuura K."/>
            <person name="Barry K."/>
            <person name="Labutti K."/>
            <person name="Kuo R."/>
            <person name="Ohm R.A."/>
            <person name="Bhattacharya S.S."/>
            <person name="Shirouzu T."/>
            <person name="Yoshinaga Y."/>
            <person name="Martin F.M."/>
            <person name="Grigoriev I.V."/>
            <person name="Hibbett D.S."/>
        </authorList>
    </citation>
    <scope>NUCLEOTIDE SEQUENCE [LARGE SCALE GENOMIC DNA]</scope>
    <source>
        <strain evidence="9 10">HHB12733</strain>
    </source>
</reference>
<accession>A0A165DY48</accession>
<dbReference type="PANTHER" id="PTHR37799:SF1">
    <property type="entry name" value="SMALL RIBOSOMAL SUBUNIT PROTEIN MS23"/>
    <property type="match status" value="1"/>
</dbReference>
<organism evidence="9 10">
    <name type="scientific">Calocera cornea HHB12733</name>
    <dbReference type="NCBI Taxonomy" id="1353952"/>
    <lineage>
        <taxon>Eukaryota</taxon>
        <taxon>Fungi</taxon>
        <taxon>Dikarya</taxon>
        <taxon>Basidiomycota</taxon>
        <taxon>Agaricomycotina</taxon>
        <taxon>Dacrymycetes</taxon>
        <taxon>Dacrymycetales</taxon>
        <taxon>Dacrymycetaceae</taxon>
        <taxon>Calocera</taxon>
    </lineage>
</organism>
<dbReference type="GO" id="GO:0005763">
    <property type="term" value="C:mitochondrial small ribosomal subunit"/>
    <property type="evidence" value="ECO:0007669"/>
    <property type="project" value="InterPro"/>
</dbReference>
<evidence type="ECO:0000256" key="8">
    <source>
        <dbReference type="SAM" id="MobiDB-lite"/>
    </source>
</evidence>
<evidence type="ECO:0000256" key="3">
    <source>
        <dbReference type="ARBA" id="ARBA00022980"/>
    </source>
</evidence>
<sequence>MPRRDAQVHKMLSRLMRNAGRSTPPIWYPAMLAYPPTLPPPLKPQHEKRRAYDLPPDVRPSHLLDKRPLDIVYPEDQLRQQFFKDHPFEAFRAKSLVEMQEVREEPLTGPMWDKLVQRGRNPSPEDCIAFALNLHREKGIPLSDAYRTAVHQYRALRAEHTIMLSFACNEADAYGAEFASYELTRLEKLEEAELQKWREELARTEERIRRSKKWRMDPVLPPEKWTQGEGYMRRLREGGGPRTWQELDLDLAGGLEVSTTQVDSMDTWKVDARKSRQEVDELNGPLRPAPRDPHAPSF</sequence>